<dbReference type="PANTHER" id="PTHR45752:SF187">
    <property type="entry name" value="LEUCINE-RICH REPEAT AND IQ DOMAIN-CONTAINING PROTEIN 4"/>
    <property type="match status" value="1"/>
</dbReference>
<gene>
    <name evidence="2" type="ORF">PACLA_8A010677</name>
</gene>
<dbReference type="SMART" id="SM00364">
    <property type="entry name" value="LRR_BAC"/>
    <property type="match status" value="6"/>
</dbReference>
<feature type="domain" description="Disease resistance R13L4/SHOC-2-like LRR" evidence="1">
    <location>
        <begin position="79"/>
        <end position="184"/>
    </location>
</feature>
<evidence type="ECO:0000313" key="3">
    <source>
        <dbReference type="Proteomes" id="UP001152795"/>
    </source>
</evidence>
<dbReference type="PANTHER" id="PTHR45752">
    <property type="entry name" value="LEUCINE-RICH REPEAT-CONTAINING"/>
    <property type="match status" value="1"/>
</dbReference>
<dbReference type="SMART" id="SM00369">
    <property type="entry name" value="LRR_TYP"/>
    <property type="match status" value="7"/>
</dbReference>
<dbReference type="EMBL" id="CACRXK020004084">
    <property type="protein sequence ID" value="CAB4001431.1"/>
    <property type="molecule type" value="Genomic_DNA"/>
</dbReference>
<reference evidence="2" key="1">
    <citation type="submission" date="2020-04" db="EMBL/GenBank/DDBJ databases">
        <authorList>
            <person name="Alioto T."/>
            <person name="Alioto T."/>
            <person name="Gomez Garrido J."/>
        </authorList>
    </citation>
    <scope>NUCLEOTIDE SEQUENCE</scope>
    <source>
        <strain evidence="2">A484AB</strain>
    </source>
</reference>
<dbReference type="Pfam" id="PF23598">
    <property type="entry name" value="LRR_14"/>
    <property type="match status" value="1"/>
</dbReference>
<dbReference type="InterPro" id="IPR055414">
    <property type="entry name" value="LRR_R13L4/SHOC2-like"/>
</dbReference>
<accession>A0A6S7I3T4</accession>
<dbReference type="SUPFAM" id="SSF52058">
    <property type="entry name" value="L domain-like"/>
    <property type="match status" value="1"/>
</dbReference>
<organism evidence="2 3">
    <name type="scientific">Paramuricea clavata</name>
    <name type="common">Red gorgonian</name>
    <name type="synonym">Violescent sea-whip</name>
    <dbReference type="NCBI Taxonomy" id="317549"/>
    <lineage>
        <taxon>Eukaryota</taxon>
        <taxon>Metazoa</taxon>
        <taxon>Cnidaria</taxon>
        <taxon>Anthozoa</taxon>
        <taxon>Octocorallia</taxon>
        <taxon>Malacalcyonacea</taxon>
        <taxon>Plexauridae</taxon>
        <taxon>Paramuricea</taxon>
    </lineage>
</organism>
<dbReference type="InterPro" id="IPR001611">
    <property type="entry name" value="Leu-rich_rpt"/>
</dbReference>
<dbReference type="InterPro" id="IPR032675">
    <property type="entry name" value="LRR_dom_sf"/>
</dbReference>
<evidence type="ECO:0000259" key="1">
    <source>
        <dbReference type="Pfam" id="PF23598"/>
    </source>
</evidence>
<dbReference type="OrthoDB" id="2021138at2759"/>
<protein>
    <submittedName>
        <fullName evidence="2">Leucine-rich repeat-containing 28</fullName>
    </submittedName>
</protein>
<dbReference type="Proteomes" id="UP001152795">
    <property type="component" value="Unassembled WGS sequence"/>
</dbReference>
<comment type="caution">
    <text evidence="2">The sequence shown here is derived from an EMBL/GenBank/DDBJ whole genome shotgun (WGS) entry which is preliminary data.</text>
</comment>
<dbReference type="InterPro" id="IPR050715">
    <property type="entry name" value="LRR-SigEffector_domain"/>
</dbReference>
<evidence type="ECO:0000313" key="2">
    <source>
        <dbReference type="EMBL" id="CAB4001431.1"/>
    </source>
</evidence>
<dbReference type="InterPro" id="IPR003591">
    <property type="entry name" value="Leu-rich_rpt_typical-subtyp"/>
</dbReference>
<dbReference type="PROSITE" id="PS51450">
    <property type="entry name" value="LRR"/>
    <property type="match status" value="2"/>
</dbReference>
<dbReference type="AlphaFoldDB" id="A0A6S7I3T4"/>
<keyword evidence="3" id="KW-1185">Reference proteome</keyword>
<name>A0A6S7I3T4_PARCT</name>
<proteinExistence type="predicted"/>
<dbReference type="Gene3D" id="3.80.10.10">
    <property type="entry name" value="Ribonuclease Inhibitor"/>
    <property type="match status" value="1"/>
</dbReference>
<sequence>MAIKIFLAMDQYSGIIEQIKPAVKPNQLQYLLEIAKVENYTNLYINYENLEEIPREVLEITSIQGLFLKRNLLKSLPPDLWKLPLLKTLYLPSNQLTSLPEEIGKCVNLERLNIDSNCLKLFPKTIGELTKLKTLQASSNELEFIPPEIGQLKSLEILELMNNSIQCLPEELSKCTNLRSLFVDGNLIQELPRILLTLSRLQDLSLSRNYISHLPHELNRLCKLKSLVLDNNKDLTVIPASVFGIPHLQILGLHGSGSSNVGQSVVEILAEYSNIQEFRKVMGNVVTLLELCLRNAPDTKQQELLPKPLQTLLKTPKGCCHLCSQRYYVNAFFETCDSLYSQVLTLIQDKLYTQIKDSNCYFIFCFCSYNCFKEFVVAQSR</sequence>